<dbReference type="AlphaFoldDB" id="A0A2R4NET1"/>
<dbReference type="EMBL" id="MG288680">
    <property type="protein sequence ID" value="AVX34657.1"/>
    <property type="molecule type" value="Genomic_DNA"/>
</dbReference>
<sequence>MLFDTEKIKELLRESPGLTGKQIAKTLGYADKSALNSFLYSHAEGLKRVEWKWYVDDEYVLVLDGDAWIDENIFEANLSASGCLLSASARRCSISFPESCSILLAAGARIIALANQAAYSGKSIELDFSKCPSAKNYLNRLGFFDHLHPDVLVKPERPTNSRAQRYQGNSDNLVEIASIDLDDFDNSIPVKLTKKFVVHAGQKYYMAVFTIFSELIGNVRDHSESPIPGFAALQLYKGKRRHIQTVISDSGLGIATTLKRNLKKHYPEIFEELESSGEDADLFLVTHALKNGGLSQFGSAPDEAARGLGLKRSQDLAAKYDAVVLVRQPDFELRITYKNGVITEITSKKRLALIKGTQVCFDFFLGYD</sequence>
<evidence type="ECO:0000313" key="1">
    <source>
        <dbReference type="EMBL" id="AVX34657.1"/>
    </source>
</evidence>
<reference evidence="2" key="2">
    <citation type="submission" date="2018-03" db="EMBL/GenBank/DDBJ databases">
        <authorList>
            <person name="Hennequin C."/>
        </authorList>
    </citation>
    <scope>NUCLEOTIDE SEQUENCE [LARGE SCALE GENOMIC DNA]</scope>
    <source>
        <strain evidence="2">CNR48</strain>
        <plasmid evidence="2">CNR48</plasmid>
    </source>
</reference>
<reference evidence="1" key="1">
    <citation type="submission" date="2017-10" db="EMBL/GenBank/DDBJ databases">
        <title>Complete sequence of pD610-HI2.</title>
        <authorList>
            <person name="Jiang X."/>
            <person name="Feng J."/>
            <person name="Zeng L."/>
            <person name="Zhang D."/>
            <person name="Zhan Z."/>
            <person name="Zhao Y."/>
            <person name="Luo W."/>
            <person name="Zhou D."/>
        </authorList>
    </citation>
    <scope>NUCLEOTIDE SEQUENCE</scope>
    <source>
        <strain evidence="1">D610</strain>
        <plasmid evidence="1">pD610-HI2</plasmid>
    </source>
</reference>
<gene>
    <name evidence="2" type="ORF">PCNR481_0091</name>
</gene>
<dbReference type="RefSeq" id="WP_001567866.1">
    <property type="nucleotide sequence ID" value="NZ_BAABZZ010000127.1"/>
</dbReference>
<keyword evidence="1" id="KW-0614">Plasmid</keyword>
<evidence type="ECO:0000313" key="2">
    <source>
        <dbReference type="EMBL" id="SPN80254.1"/>
    </source>
</evidence>
<organism evidence="1">
    <name type="scientific">Klebsiella pneumoniae</name>
    <dbReference type="NCBI Taxonomy" id="573"/>
    <lineage>
        <taxon>Bacteria</taxon>
        <taxon>Pseudomonadati</taxon>
        <taxon>Pseudomonadota</taxon>
        <taxon>Gammaproteobacteria</taxon>
        <taxon>Enterobacterales</taxon>
        <taxon>Enterobacteriaceae</taxon>
        <taxon>Klebsiella/Raoultella group</taxon>
        <taxon>Klebsiella</taxon>
        <taxon>Klebsiella pneumoniae complex</taxon>
    </lineage>
</organism>
<name>A0A2R4NET1_KLEPN</name>
<dbReference type="EMBL" id="LT994835">
    <property type="protein sequence ID" value="SPN80254.1"/>
    <property type="molecule type" value="Genomic_DNA"/>
</dbReference>
<protein>
    <submittedName>
        <fullName evidence="1">Uncharacterized protein</fullName>
    </submittedName>
</protein>
<geneLocation type="plasmid" evidence="1">
    <name>pD610-HI2</name>
</geneLocation>
<accession>A0A2R4NET1</accession>
<geneLocation type="plasmid" evidence="2">
    <name>CNR48</name>
</geneLocation>
<proteinExistence type="predicted"/>